<protein>
    <recommendedName>
        <fullName evidence="1">ATPase AAA-type core domain-containing protein</fullName>
    </recommendedName>
</protein>
<dbReference type="InterPro" id="IPR027417">
    <property type="entry name" value="P-loop_NTPase"/>
</dbReference>
<gene>
    <name evidence="2" type="ORF">GCM10011506_29930</name>
</gene>
<comment type="caution">
    <text evidence="2">The sequence shown here is derived from an EMBL/GenBank/DDBJ whole genome shotgun (WGS) entry which is preliminary data.</text>
</comment>
<evidence type="ECO:0000259" key="1">
    <source>
        <dbReference type="Pfam" id="PF00004"/>
    </source>
</evidence>
<organism evidence="2 3">
    <name type="scientific">Marivirga lumbricoides</name>
    <dbReference type="NCBI Taxonomy" id="1046115"/>
    <lineage>
        <taxon>Bacteria</taxon>
        <taxon>Pseudomonadati</taxon>
        <taxon>Bacteroidota</taxon>
        <taxon>Cytophagia</taxon>
        <taxon>Cytophagales</taxon>
        <taxon>Marivirgaceae</taxon>
        <taxon>Marivirga</taxon>
    </lineage>
</organism>
<dbReference type="SUPFAM" id="SSF52540">
    <property type="entry name" value="P-loop containing nucleoside triphosphate hydrolases"/>
    <property type="match status" value="1"/>
</dbReference>
<dbReference type="InterPro" id="IPR003959">
    <property type="entry name" value="ATPase_AAA_core"/>
</dbReference>
<accession>A0ABQ1MP64</accession>
<evidence type="ECO:0000313" key="3">
    <source>
        <dbReference type="Proteomes" id="UP000636010"/>
    </source>
</evidence>
<dbReference type="Pfam" id="PF00004">
    <property type="entry name" value="AAA"/>
    <property type="match status" value="1"/>
</dbReference>
<reference evidence="3" key="1">
    <citation type="journal article" date="2019" name="Int. J. Syst. Evol. Microbiol.">
        <title>The Global Catalogue of Microorganisms (GCM) 10K type strain sequencing project: providing services to taxonomists for standard genome sequencing and annotation.</title>
        <authorList>
            <consortium name="The Broad Institute Genomics Platform"/>
            <consortium name="The Broad Institute Genome Sequencing Center for Infectious Disease"/>
            <person name="Wu L."/>
            <person name="Ma J."/>
        </authorList>
    </citation>
    <scope>NUCLEOTIDE SEQUENCE [LARGE SCALE GENOMIC DNA]</scope>
    <source>
        <strain evidence="3">CGMCC 1.10832</strain>
    </source>
</reference>
<feature type="domain" description="ATPase AAA-type core" evidence="1">
    <location>
        <begin position="217"/>
        <end position="332"/>
    </location>
</feature>
<dbReference type="RefSeq" id="WP_188464928.1">
    <property type="nucleotide sequence ID" value="NZ_BAABHU010000010.1"/>
</dbReference>
<sequence>MIELKWAIFQEKFSGKEQDAFEALAYELFCQEHNRPFGIHSYENQTGIEADPIKIGDDYIGFQAKFLKVKPSKRKSKLIEAFQSAKKKNSELTKVLFYINQPFAESPFPNQKKSQIQIEIEDEAKKLDINLVWKVPSQLKIQLSQPENQRIYNRYFSRLTLPSSKEILEKFKLSSFQLQNINQYFEGLVDSHIPRKETRQLLKWIKKPLGKAEKGIILLEGNAGYGKSVIIKDLYDELNSTKIPVLGIKADKYYPKTKKELQEQLDFDLPIEILVETLAVTNDSVIILIDQLDALSQSMSAKREYLDSFLSLINSFASISDVRIIISVRTYDLNYDTSLRNISNQKSIKVGVLDPQDVQQVLKEKKIDQEQINPKLLELIRVPHHLNVLCKVSSGNQTLDGIQTLHDLYNELWHQKITKYTHGSLCKEALYEIASHMYKTSSINLSKFKIDQKYFTSVEYLKSNGLLVESKGEIQFFHQTFFDYCFAKQFVDSGQSIEKYILSNHQGLYIRASLKMIMSFLRDHDLEKYIKILQRVLEYSKFRFQIKVLLVTELGYREDPNDSEKNFVRRKILSNKIWKDIFMEAINTSSWLDFLNESGELKKLISEEPFTKAFNSFGLHVLKKQNKTTEVRLNQLFNLFKRLLPTCRQQILQILFDLPEFTDKAMLIFRLLYFIKKWDHPLATHLFEKYADDEIVKDTHGFYSILEDASRENLNWTLKVYGEYLTKKIKSQKTLYDKPKLSYDDSELFKKIFEIDLEQSFDFTLNLVKSINKRKLNNENELKLNFDLPYFFSYPGSNRNDYEEVLQLLIDKSKQLYFQNPNKYKEFVSDHLNDHSLTILVILIISLQDQPETHKELIVELLKSYSDKGGFEISSKAGFYVRQLISKSYAHFTDEQRQKVNDLVLSILPERDCKVYINREGKKYHYLRWSGGIKYEYLCAIPHNLLINQPLIKKVYQELERKFGQFKEDKPQGSVLRAVPPPLSSSAYENMNFEQWENSFMQYDEEQFHGNGPLNGSKVEHSRAFEKQVAERPQYFAALIERLIEEDKVDHNYIISGLDGLVKGEYDTNEFKKLFKKALNLRLDSSNIRMLLLLISYLINTKNCDDEVITFLCNTALNHEDPADKEELENSIQYGINTVRGLAVSKIPYLFSYPDHRDLVFDTVDRVLDDFSVGVKATLMPQLHYLMDLDKERTLKVLLRVTEQNEIEVLKHTLRSAQCLAEYFFKELEPYFKTSLDHKEMHGDSAVILALLWIDDQQQCYGLLKKFLKKNEEARSKMVDVAIHNLFNENPISRKRAEKLFLQFLDSKDEKVIQEYSTAFLHLKDKGEDCFMKIHPLLVKYSKSNVVKRSPHYFYEYLLSNAKKYPKECIDLLSQFKNYDKPDISKSGYYNDDPVKILLGAYNSLRSVGESDYRYKEKSIKIFDQLLKDDRFRQSANNVTDQADS</sequence>
<keyword evidence="3" id="KW-1185">Reference proteome</keyword>
<proteinExistence type="predicted"/>
<dbReference type="EMBL" id="BMEC01000010">
    <property type="protein sequence ID" value="GGC42345.1"/>
    <property type="molecule type" value="Genomic_DNA"/>
</dbReference>
<dbReference type="SUPFAM" id="SSF48371">
    <property type="entry name" value="ARM repeat"/>
    <property type="match status" value="1"/>
</dbReference>
<dbReference type="Gene3D" id="3.40.50.300">
    <property type="entry name" value="P-loop containing nucleotide triphosphate hydrolases"/>
    <property type="match status" value="1"/>
</dbReference>
<dbReference type="InterPro" id="IPR016024">
    <property type="entry name" value="ARM-type_fold"/>
</dbReference>
<dbReference type="CDD" id="cd00009">
    <property type="entry name" value="AAA"/>
    <property type="match status" value="1"/>
</dbReference>
<evidence type="ECO:0000313" key="2">
    <source>
        <dbReference type="EMBL" id="GGC42345.1"/>
    </source>
</evidence>
<dbReference type="Proteomes" id="UP000636010">
    <property type="component" value="Unassembled WGS sequence"/>
</dbReference>
<name>A0ABQ1MP64_9BACT</name>